<keyword evidence="3" id="KW-1185">Reference proteome</keyword>
<dbReference type="InterPro" id="IPR016071">
    <property type="entry name" value="Staphylococal_nuclease_OB-fold"/>
</dbReference>
<accession>A0ABX7BJM3</accession>
<evidence type="ECO:0000259" key="1">
    <source>
        <dbReference type="PROSITE" id="PS50830"/>
    </source>
</evidence>
<dbReference type="SUPFAM" id="SSF50199">
    <property type="entry name" value="Staphylococcal nuclease"/>
    <property type="match status" value="1"/>
</dbReference>
<dbReference type="Pfam" id="PF00565">
    <property type="entry name" value="SNase"/>
    <property type="match status" value="1"/>
</dbReference>
<dbReference type="Proteomes" id="UP000595448">
    <property type="component" value="Chromosome"/>
</dbReference>
<dbReference type="PANTHER" id="PTHR12302:SF26">
    <property type="entry name" value="BLR1266 PROTEIN"/>
    <property type="match status" value="1"/>
</dbReference>
<dbReference type="EMBL" id="CP067977">
    <property type="protein sequence ID" value="QQQ17757.1"/>
    <property type="molecule type" value="Genomic_DNA"/>
</dbReference>
<dbReference type="RefSeq" id="WP_201102133.1">
    <property type="nucleotide sequence ID" value="NZ_CP067977.1"/>
</dbReference>
<reference evidence="2 3" key="1">
    <citation type="submission" date="2021-01" db="EMBL/GenBank/DDBJ databases">
        <title>Brevundimonas vitis sp. nov., an bacterium isolated from grape (Vitis vinifera).</title>
        <authorList>
            <person name="Jiang L."/>
            <person name="Lee J."/>
        </authorList>
    </citation>
    <scope>NUCLEOTIDE SEQUENCE [LARGE SCALE GENOMIC DNA]</scope>
    <source>
        <strain evidence="2 3">GRTSA-9</strain>
    </source>
</reference>
<name>A0ABX7BJM3_9CAUL</name>
<dbReference type="Gene3D" id="2.40.50.90">
    <property type="match status" value="1"/>
</dbReference>
<protein>
    <submittedName>
        <fullName evidence="2">Thermonuclease family protein</fullName>
    </submittedName>
</protein>
<gene>
    <name evidence="2" type="ORF">JIP62_10475</name>
</gene>
<evidence type="ECO:0000313" key="3">
    <source>
        <dbReference type="Proteomes" id="UP000595448"/>
    </source>
</evidence>
<dbReference type="PROSITE" id="PS50830">
    <property type="entry name" value="TNASE_3"/>
    <property type="match status" value="1"/>
</dbReference>
<sequence length="137" mass="15775">MFDPAIVVSGPAHVIDGDTLRIGEERVRLFGIDAPELAQMCGSVRCGVNAREWLVRRIAGRPVRCEGESRDRYRRVVAVCRIGRHDLARDMVQAGQAVAFRRYSEIYVGDETEARAARRGIWSLRFQLPHEWRRDRR</sequence>
<feature type="domain" description="TNase-like" evidence="1">
    <location>
        <begin position="13"/>
        <end position="124"/>
    </location>
</feature>
<dbReference type="InterPro" id="IPR035437">
    <property type="entry name" value="SNase_OB-fold_sf"/>
</dbReference>
<evidence type="ECO:0000313" key="2">
    <source>
        <dbReference type="EMBL" id="QQQ17757.1"/>
    </source>
</evidence>
<dbReference type="SMART" id="SM00318">
    <property type="entry name" value="SNc"/>
    <property type="match status" value="1"/>
</dbReference>
<proteinExistence type="predicted"/>
<organism evidence="2 3">
    <name type="scientific">Brevundimonas vitisensis</name>
    <dbReference type="NCBI Taxonomy" id="2800818"/>
    <lineage>
        <taxon>Bacteria</taxon>
        <taxon>Pseudomonadati</taxon>
        <taxon>Pseudomonadota</taxon>
        <taxon>Alphaproteobacteria</taxon>
        <taxon>Caulobacterales</taxon>
        <taxon>Caulobacteraceae</taxon>
        <taxon>Brevundimonas</taxon>
    </lineage>
</organism>
<dbReference type="PANTHER" id="PTHR12302">
    <property type="entry name" value="EBNA2 BINDING PROTEIN P100"/>
    <property type="match status" value="1"/>
</dbReference>